<evidence type="ECO:0000256" key="3">
    <source>
        <dbReference type="ARBA" id="ARBA00022452"/>
    </source>
</evidence>
<dbReference type="InterPro" id="IPR008969">
    <property type="entry name" value="CarboxyPept-like_regulatory"/>
</dbReference>
<dbReference type="Gene3D" id="2.60.40.1120">
    <property type="entry name" value="Carboxypeptidase-like, regulatory domain"/>
    <property type="match status" value="1"/>
</dbReference>
<feature type="signal peptide" evidence="12">
    <location>
        <begin position="1"/>
        <end position="25"/>
    </location>
</feature>
<evidence type="ECO:0000256" key="10">
    <source>
        <dbReference type="PROSITE-ProRule" id="PRU01360"/>
    </source>
</evidence>
<dbReference type="Gene3D" id="2.40.170.20">
    <property type="entry name" value="TonB-dependent receptor, beta-barrel domain"/>
    <property type="match status" value="1"/>
</dbReference>
<organism evidence="15 16">
    <name type="scientific">Formosa sediminum</name>
    <dbReference type="NCBI Taxonomy" id="2594004"/>
    <lineage>
        <taxon>Bacteria</taxon>
        <taxon>Pseudomonadati</taxon>
        <taxon>Bacteroidota</taxon>
        <taxon>Flavobacteriia</taxon>
        <taxon>Flavobacteriales</taxon>
        <taxon>Flavobacteriaceae</taxon>
        <taxon>Formosa</taxon>
    </lineage>
</organism>
<keyword evidence="4 10" id="KW-0812">Transmembrane</keyword>
<evidence type="ECO:0000313" key="15">
    <source>
        <dbReference type="EMBL" id="QDO93320.1"/>
    </source>
</evidence>
<comment type="subcellular location">
    <subcellularLocation>
        <location evidence="1 10">Cell outer membrane</location>
        <topology evidence="1 10">Multi-pass membrane protein</topology>
    </subcellularLocation>
</comment>
<dbReference type="InterPro" id="IPR037066">
    <property type="entry name" value="Plug_dom_sf"/>
</dbReference>
<keyword evidence="9 10" id="KW-0998">Cell outer membrane</keyword>
<dbReference type="InterPro" id="IPR039426">
    <property type="entry name" value="TonB-dep_rcpt-like"/>
</dbReference>
<keyword evidence="8" id="KW-0675">Receptor</keyword>
<evidence type="ECO:0000259" key="13">
    <source>
        <dbReference type="Pfam" id="PF00593"/>
    </source>
</evidence>
<evidence type="ECO:0000259" key="14">
    <source>
        <dbReference type="Pfam" id="PF07715"/>
    </source>
</evidence>
<dbReference type="NCBIfam" id="TIGR04056">
    <property type="entry name" value="OMP_RagA_SusC"/>
    <property type="match status" value="1"/>
</dbReference>
<dbReference type="GO" id="GO:0009279">
    <property type="term" value="C:cell outer membrane"/>
    <property type="evidence" value="ECO:0007669"/>
    <property type="project" value="UniProtKB-SubCell"/>
</dbReference>
<name>A0A516GPP0_9FLAO</name>
<dbReference type="InterPro" id="IPR012910">
    <property type="entry name" value="Plug_dom"/>
</dbReference>
<dbReference type="AlphaFoldDB" id="A0A516GPP0"/>
<dbReference type="KEGG" id="fop:FNB79_04810"/>
<evidence type="ECO:0000256" key="4">
    <source>
        <dbReference type="ARBA" id="ARBA00022692"/>
    </source>
</evidence>
<keyword evidence="6 11" id="KW-0798">TonB box</keyword>
<evidence type="ECO:0000256" key="9">
    <source>
        <dbReference type="ARBA" id="ARBA00023237"/>
    </source>
</evidence>
<keyword evidence="16" id="KW-1185">Reference proteome</keyword>
<feature type="domain" description="TonB-dependent receptor-like beta-barrel" evidence="13">
    <location>
        <begin position="441"/>
        <end position="915"/>
    </location>
</feature>
<evidence type="ECO:0000256" key="5">
    <source>
        <dbReference type="ARBA" id="ARBA00022729"/>
    </source>
</evidence>
<evidence type="ECO:0000256" key="1">
    <source>
        <dbReference type="ARBA" id="ARBA00004571"/>
    </source>
</evidence>
<evidence type="ECO:0000256" key="11">
    <source>
        <dbReference type="RuleBase" id="RU003357"/>
    </source>
</evidence>
<sequence>MKTKTFKLILFLIAIQMGAIQTMYSQENSITGHVVDESNIPVSGVTVMIKDTRIGVQTDFDGNYSIKANPGQVLLFSYLGMRTEEVTVGASKTIHVILYEDAEALNEVVVTAMGIERADRTLGYGVSTVKSADFDVARETDVLQALQGKVSGVQITGQGGGIGASTKITVRGMTRISGSNNPLWVIDGVPISDANDFTSSRTTGSIDYGNRAQDINPDDIESLTVLKGASAAALYGSRASNGVIVVTTKKGKGKATVSYSSTIRFDNPLRLPDFQNTFGPGDYGVYNEAEGDNLQEVGAGWGARISEGGTYTDYAGNVQTFQSYPDLQKDFYELGSTNIHSFAISGVSDKGQNDYRFSTSYTSKEGIIPGSSLEKLNLGLKSGAQLYDNLKSSFSINYVNSSIEGAVAQGGNDPNILMSVINTLPRTTDINVFTPWISEDGEEQLAPVDADGTNNPYWIVHENQRTSDTERFFGNVNLDYQPVKHLSVLGRVGYDTYNTTHFSNKHKGTIGLLEGNYTENHISRNELTLDFLTTYNNVFGDFDFKIMGGAQWNQREWSTIGNQGISLTIPELFDPGNVETNVPWKNYAKTRIFGVFSDLTLTYKTWLTLNASARNDWSSTLPEGGNSYFYPSVALSFVFTDAFKIDSNILNYGKLRGNWANVGSDTGAYQLDFLYSPQSTWYGQFSTSGTFPFDGQLAFSGPNTLPNVNLKPENQANYELGIELGLLKNRVTIDATYYKNVTTDQIISLLVPASTGYSSAMTNIGEISNTGFELEIGAKIIRYKGFVWNLNYNFSTNETIIDDLGEGIDKYTMASAFNGLVVGAEEGQSIGIYGNRFARAVDENGNTIEDQILVNSNGLRYEGDNERLGDITPDFTMGLTSVFRYKGWSLSTTFDWKEGGVLYSQTVSSLRTSGLAKETAVDRETLFVDPNTYMVNEDGTYSENTIAIPSVQQYWSNYSASRIHESNTFDATYIKWRELGLAYTFNKEQLNNSPFKSLRIGVQGRNLGIFNTSIPHIDPETNLFGSGSNGGAIEYNGVPSTSSVGFNVQVKF</sequence>
<reference evidence="15 16" key="1">
    <citation type="submission" date="2019-07" db="EMBL/GenBank/DDBJ databases">
        <title>Genome sequencing for Formosa sp. PS13.</title>
        <authorList>
            <person name="Park S.-J."/>
        </authorList>
    </citation>
    <scope>NUCLEOTIDE SEQUENCE [LARGE SCALE GENOMIC DNA]</scope>
    <source>
        <strain evidence="15 16">PS13</strain>
    </source>
</reference>
<dbReference type="NCBIfam" id="TIGR04057">
    <property type="entry name" value="SusC_RagA_signa"/>
    <property type="match status" value="1"/>
</dbReference>
<dbReference type="SUPFAM" id="SSF49464">
    <property type="entry name" value="Carboxypeptidase regulatory domain-like"/>
    <property type="match status" value="1"/>
</dbReference>
<keyword evidence="7 10" id="KW-0472">Membrane</keyword>
<evidence type="ECO:0000256" key="7">
    <source>
        <dbReference type="ARBA" id="ARBA00023136"/>
    </source>
</evidence>
<dbReference type="InterPro" id="IPR000531">
    <property type="entry name" value="Beta-barrel_TonB"/>
</dbReference>
<dbReference type="Pfam" id="PF13715">
    <property type="entry name" value="CarbopepD_reg_2"/>
    <property type="match status" value="1"/>
</dbReference>
<gene>
    <name evidence="15" type="ORF">FNB79_04810</name>
</gene>
<dbReference type="Proteomes" id="UP000319209">
    <property type="component" value="Chromosome"/>
</dbReference>
<dbReference type="GO" id="GO:0044718">
    <property type="term" value="P:siderophore transmembrane transport"/>
    <property type="evidence" value="ECO:0007669"/>
    <property type="project" value="TreeGrafter"/>
</dbReference>
<feature type="chain" id="PRO_5022206198" evidence="12">
    <location>
        <begin position="26"/>
        <end position="1052"/>
    </location>
</feature>
<keyword evidence="2 10" id="KW-0813">Transport</keyword>
<keyword evidence="3 10" id="KW-1134">Transmembrane beta strand</keyword>
<evidence type="ECO:0000313" key="16">
    <source>
        <dbReference type="Proteomes" id="UP000319209"/>
    </source>
</evidence>
<comment type="similarity">
    <text evidence="10 11">Belongs to the TonB-dependent receptor family.</text>
</comment>
<evidence type="ECO:0000256" key="6">
    <source>
        <dbReference type="ARBA" id="ARBA00023077"/>
    </source>
</evidence>
<dbReference type="RefSeq" id="WP_143380224.1">
    <property type="nucleotide sequence ID" value="NZ_CP041637.1"/>
</dbReference>
<evidence type="ECO:0000256" key="8">
    <source>
        <dbReference type="ARBA" id="ARBA00023170"/>
    </source>
</evidence>
<proteinExistence type="inferred from homology"/>
<dbReference type="PANTHER" id="PTHR30069">
    <property type="entry name" value="TONB-DEPENDENT OUTER MEMBRANE RECEPTOR"/>
    <property type="match status" value="1"/>
</dbReference>
<dbReference type="InterPro" id="IPR036942">
    <property type="entry name" value="Beta-barrel_TonB_sf"/>
</dbReference>
<feature type="domain" description="TonB-dependent receptor plug" evidence="14">
    <location>
        <begin position="122"/>
        <end position="243"/>
    </location>
</feature>
<protein>
    <submittedName>
        <fullName evidence="15">SusC/RagA family TonB-linked outer membrane protein</fullName>
    </submittedName>
</protein>
<dbReference type="InterPro" id="IPR023996">
    <property type="entry name" value="TonB-dep_OMP_SusC/RagA"/>
</dbReference>
<dbReference type="GO" id="GO:0015344">
    <property type="term" value="F:siderophore uptake transmembrane transporter activity"/>
    <property type="evidence" value="ECO:0007669"/>
    <property type="project" value="TreeGrafter"/>
</dbReference>
<accession>A0A516GPP0</accession>
<dbReference type="Pfam" id="PF07715">
    <property type="entry name" value="Plug"/>
    <property type="match status" value="1"/>
</dbReference>
<dbReference type="SUPFAM" id="SSF56935">
    <property type="entry name" value="Porins"/>
    <property type="match status" value="1"/>
</dbReference>
<evidence type="ECO:0000256" key="12">
    <source>
        <dbReference type="SAM" id="SignalP"/>
    </source>
</evidence>
<evidence type="ECO:0000256" key="2">
    <source>
        <dbReference type="ARBA" id="ARBA00022448"/>
    </source>
</evidence>
<dbReference type="OrthoDB" id="9768177at2"/>
<dbReference type="PROSITE" id="PS52016">
    <property type="entry name" value="TONB_DEPENDENT_REC_3"/>
    <property type="match status" value="1"/>
</dbReference>
<dbReference type="EMBL" id="CP041637">
    <property type="protein sequence ID" value="QDO93320.1"/>
    <property type="molecule type" value="Genomic_DNA"/>
</dbReference>
<keyword evidence="5 12" id="KW-0732">Signal</keyword>
<dbReference type="Pfam" id="PF00593">
    <property type="entry name" value="TonB_dep_Rec_b-barrel"/>
    <property type="match status" value="1"/>
</dbReference>
<dbReference type="InterPro" id="IPR023997">
    <property type="entry name" value="TonB-dep_OMP_SusC/RagA_CS"/>
</dbReference>
<dbReference type="PANTHER" id="PTHR30069:SF29">
    <property type="entry name" value="HEMOGLOBIN AND HEMOGLOBIN-HAPTOGLOBIN-BINDING PROTEIN 1-RELATED"/>
    <property type="match status" value="1"/>
</dbReference>
<dbReference type="Gene3D" id="2.170.130.10">
    <property type="entry name" value="TonB-dependent receptor, plug domain"/>
    <property type="match status" value="1"/>
</dbReference>